<dbReference type="SMART" id="SM00345">
    <property type="entry name" value="HTH_GNTR"/>
    <property type="match status" value="1"/>
</dbReference>
<dbReference type="GO" id="GO:0003677">
    <property type="term" value="F:DNA binding"/>
    <property type="evidence" value="ECO:0007669"/>
    <property type="project" value="UniProtKB-KW"/>
</dbReference>
<dbReference type="Pfam" id="PF00392">
    <property type="entry name" value="GntR"/>
    <property type="match status" value="1"/>
</dbReference>
<dbReference type="InterPro" id="IPR036388">
    <property type="entry name" value="WH-like_DNA-bd_sf"/>
</dbReference>
<organism evidence="5 6">
    <name type="scientific">Terrilactibacillus tamarindi</name>
    <dbReference type="NCBI Taxonomy" id="2599694"/>
    <lineage>
        <taxon>Bacteria</taxon>
        <taxon>Bacillati</taxon>
        <taxon>Bacillota</taxon>
        <taxon>Bacilli</taxon>
        <taxon>Bacillales</taxon>
        <taxon>Bacillaceae</taxon>
        <taxon>Terrilactibacillus</taxon>
    </lineage>
</organism>
<sequence length="238" mass="27142">MSYKIIKSKKIYEEVADQLLNMITTGVLKPGDKLDSVQKLSEKFEVGRSAVREALSALRAMGLVEMKQGEGTFIKYYDPHSFSQSLTNLLLMEKKDLEDLLDVRKILELGAVESAALKRNEQDLNAIKAVLNNMKVSTMESTDIGEKADIDFHIAIAKAAHNPLLENLMLSVSEAISKSMKETRRIWIFSKTTTLEKLFEQHQNIYEAIKRKDVEKSKTLMEYHLNSVQKTLLTYMHE</sequence>
<evidence type="ECO:0000256" key="3">
    <source>
        <dbReference type="ARBA" id="ARBA00023163"/>
    </source>
</evidence>
<dbReference type="SMART" id="SM00895">
    <property type="entry name" value="FCD"/>
    <property type="match status" value="1"/>
</dbReference>
<keyword evidence="1" id="KW-0805">Transcription regulation</keyword>
<dbReference type="InterPro" id="IPR011711">
    <property type="entry name" value="GntR_C"/>
</dbReference>
<evidence type="ECO:0000259" key="4">
    <source>
        <dbReference type="PROSITE" id="PS50949"/>
    </source>
</evidence>
<dbReference type="AlphaFoldDB" id="A0A6N8CSG0"/>
<reference evidence="5 6" key="1">
    <citation type="submission" date="2019-11" db="EMBL/GenBank/DDBJ databases">
        <title>Terrilactibacillus tamarindus sp. nov. BCM23-1 isolated from bark of Tamarindus indica.</title>
        <authorList>
            <person name="Kingkaew E."/>
            <person name="Tanasupawat S."/>
        </authorList>
    </citation>
    <scope>NUCLEOTIDE SEQUENCE [LARGE SCALE GENOMIC DNA]</scope>
    <source>
        <strain evidence="5 6">BCM23-1</strain>
    </source>
</reference>
<keyword evidence="2" id="KW-0238">DNA-binding</keyword>
<keyword evidence="6" id="KW-1185">Reference proteome</keyword>
<dbReference type="PANTHER" id="PTHR43537">
    <property type="entry name" value="TRANSCRIPTIONAL REGULATOR, GNTR FAMILY"/>
    <property type="match status" value="1"/>
</dbReference>
<evidence type="ECO:0000256" key="2">
    <source>
        <dbReference type="ARBA" id="ARBA00023125"/>
    </source>
</evidence>
<dbReference type="InterPro" id="IPR000524">
    <property type="entry name" value="Tscrpt_reg_HTH_GntR"/>
</dbReference>
<dbReference type="Gene3D" id="1.10.10.10">
    <property type="entry name" value="Winged helix-like DNA-binding domain superfamily/Winged helix DNA-binding domain"/>
    <property type="match status" value="1"/>
</dbReference>
<dbReference type="RefSeq" id="WP_329602945.1">
    <property type="nucleotide sequence ID" value="NZ_WNHB01000026.1"/>
</dbReference>
<evidence type="ECO:0000313" key="5">
    <source>
        <dbReference type="EMBL" id="MTT33094.1"/>
    </source>
</evidence>
<dbReference type="CDD" id="cd07377">
    <property type="entry name" value="WHTH_GntR"/>
    <property type="match status" value="1"/>
</dbReference>
<keyword evidence="3" id="KW-0804">Transcription</keyword>
<protein>
    <submittedName>
        <fullName evidence="5">FCD domain-containing protein</fullName>
    </submittedName>
</protein>
<dbReference type="Gene3D" id="1.20.120.530">
    <property type="entry name" value="GntR ligand-binding domain-like"/>
    <property type="match status" value="1"/>
</dbReference>
<evidence type="ECO:0000313" key="6">
    <source>
        <dbReference type="Proteomes" id="UP000440978"/>
    </source>
</evidence>
<evidence type="ECO:0000256" key="1">
    <source>
        <dbReference type="ARBA" id="ARBA00023015"/>
    </source>
</evidence>
<dbReference type="PROSITE" id="PS50949">
    <property type="entry name" value="HTH_GNTR"/>
    <property type="match status" value="1"/>
</dbReference>
<proteinExistence type="predicted"/>
<dbReference type="InterPro" id="IPR008920">
    <property type="entry name" value="TF_FadR/GntR_C"/>
</dbReference>
<feature type="domain" description="HTH gntR-type" evidence="4">
    <location>
        <begin position="9"/>
        <end position="77"/>
    </location>
</feature>
<dbReference type="SUPFAM" id="SSF48008">
    <property type="entry name" value="GntR ligand-binding domain-like"/>
    <property type="match status" value="1"/>
</dbReference>
<dbReference type="Pfam" id="PF07729">
    <property type="entry name" value="FCD"/>
    <property type="match status" value="1"/>
</dbReference>
<dbReference type="Proteomes" id="UP000440978">
    <property type="component" value="Unassembled WGS sequence"/>
</dbReference>
<dbReference type="SUPFAM" id="SSF46785">
    <property type="entry name" value="Winged helix' DNA-binding domain"/>
    <property type="match status" value="1"/>
</dbReference>
<dbReference type="EMBL" id="WNHB01000026">
    <property type="protein sequence ID" value="MTT33094.1"/>
    <property type="molecule type" value="Genomic_DNA"/>
</dbReference>
<dbReference type="PRINTS" id="PR00035">
    <property type="entry name" value="HTHGNTR"/>
</dbReference>
<dbReference type="GO" id="GO:0003700">
    <property type="term" value="F:DNA-binding transcription factor activity"/>
    <property type="evidence" value="ECO:0007669"/>
    <property type="project" value="InterPro"/>
</dbReference>
<gene>
    <name evidence="5" type="ORF">GMB86_13865</name>
</gene>
<dbReference type="InterPro" id="IPR036390">
    <property type="entry name" value="WH_DNA-bd_sf"/>
</dbReference>
<comment type="caution">
    <text evidence="5">The sequence shown here is derived from an EMBL/GenBank/DDBJ whole genome shotgun (WGS) entry which is preliminary data.</text>
</comment>
<dbReference type="PANTHER" id="PTHR43537:SF5">
    <property type="entry name" value="UXU OPERON TRANSCRIPTIONAL REGULATOR"/>
    <property type="match status" value="1"/>
</dbReference>
<name>A0A6N8CSG0_9BACI</name>
<accession>A0A6N8CSG0</accession>